<name>C4GDY2_9FIRM</name>
<dbReference type="InterPro" id="IPR050624">
    <property type="entry name" value="HTH-type_Tx_Regulator"/>
</dbReference>
<dbReference type="PANTHER" id="PTHR43479:SF7">
    <property type="entry name" value="TETR-FAMILY TRANSCRIPTIONAL REGULATOR"/>
    <property type="match status" value="1"/>
</dbReference>
<dbReference type="Gene3D" id="1.10.357.10">
    <property type="entry name" value="Tetracycline Repressor, domain 2"/>
    <property type="match status" value="1"/>
</dbReference>
<gene>
    <name evidence="4" type="ORF">GCWU000342_02308</name>
</gene>
<dbReference type="SUPFAM" id="SSF46689">
    <property type="entry name" value="Homeodomain-like"/>
    <property type="match status" value="1"/>
</dbReference>
<dbReference type="Pfam" id="PF00440">
    <property type="entry name" value="TetR_N"/>
    <property type="match status" value="1"/>
</dbReference>
<accession>C4GDY2</accession>
<dbReference type="Proteomes" id="UP000003494">
    <property type="component" value="Unassembled WGS sequence"/>
</dbReference>
<dbReference type="PROSITE" id="PS50977">
    <property type="entry name" value="HTH_TETR_2"/>
    <property type="match status" value="1"/>
</dbReference>
<dbReference type="InterPro" id="IPR039532">
    <property type="entry name" value="TetR_C_Firmicutes"/>
</dbReference>
<feature type="domain" description="HTH tetR-type" evidence="3">
    <location>
        <begin position="7"/>
        <end position="67"/>
    </location>
</feature>
<dbReference type="RefSeq" id="WP_006907283.1">
    <property type="nucleotide sequence ID" value="NZ_GG665867.1"/>
</dbReference>
<dbReference type="EMBL" id="ACIP02000007">
    <property type="protein sequence ID" value="EEP27611.1"/>
    <property type="molecule type" value="Genomic_DNA"/>
</dbReference>
<comment type="caution">
    <text evidence="4">The sequence shown here is derived from an EMBL/GenBank/DDBJ whole genome shotgun (WGS) entry which is preliminary data.</text>
</comment>
<dbReference type="STRING" id="626523.GCWU000342_02308"/>
<feature type="DNA-binding region" description="H-T-H motif" evidence="2">
    <location>
        <begin position="30"/>
        <end position="49"/>
    </location>
</feature>
<evidence type="ECO:0000256" key="2">
    <source>
        <dbReference type="PROSITE-ProRule" id="PRU00335"/>
    </source>
</evidence>
<evidence type="ECO:0000313" key="5">
    <source>
        <dbReference type="Proteomes" id="UP000003494"/>
    </source>
</evidence>
<keyword evidence="5" id="KW-1185">Reference proteome</keyword>
<dbReference type="GO" id="GO:0003677">
    <property type="term" value="F:DNA binding"/>
    <property type="evidence" value="ECO:0007669"/>
    <property type="project" value="UniProtKB-UniRule"/>
</dbReference>
<proteinExistence type="predicted"/>
<keyword evidence="1 2" id="KW-0238">DNA-binding</keyword>
<sequence>MSVESSNAIDLLLAESLKALAARRPIEKITIREITEKAGVIRPTFYNHFQDKYELLEWIVRRDLMDPVTEMLEGGQIKEAVIRVLGKIQEEREFYLNASRLEGQNSFGEILSSCIAERILAGAKVENIHAHLAYDWLTPELIADYYSQSMTYLVLRWIKNGMRLPTEEFAAAVLHIWEHSAVDVFRDMRT</sequence>
<dbReference type="PANTHER" id="PTHR43479">
    <property type="entry name" value="ACREF/ENVCD OPERON REPRESSOR-RELATED"/>
    <property type="match status" value="1"/>
</dbReference>
<dbReference type="InterPro" id="IPR001647">
    <property type="entry name" value="HTH_TetR"/>
</dbReference>
<dbReference type="AlphaFoldDB" id="C4GDY2"/>
<evidence type="ECO:0000259" key="3">
    <source>
        <dbReference type="PROSITE" id="PS50977"/>
    </source>
</evidence>
<dbReference type="Pfam" id="PF14278">
    <property type="entry name" value="TetR_C_8"/>
    <property type="match status" value="1"/>
</dbReference>
<dbReference type="InterPro" id="IPR009057">
    <property type="entry name" value="Homeodomain-like_sf"/>
</dbReference>
<dbReference type="eggNOG" id="COG1309">
    <property type="taxonomic scope" value="Bacteria"/>
</dbReference>
<reference evidence="4" key="1">
    <citation type="submission" date="2009-04" db="EMBL/GenBank/DDBJ databases">
        <authorList>
            <person name="Weinstock G."/>
            <person name="Sodergren E."/>
            <person name="Clifton S."/>
            <person name="Fulton L."/>
            <person name="Fulton B."/>
            <person name="Courtney L."/>
            <person name="Fronick C."/>
            <person name="Harrison M."/>
            <person name="Strong C."/>
            <person name="Farmer C."/>
            <person name="Delahaunty K."/>
            <person name="Markovic C."/>
            <person name="Hall O."/>
            <person name="Minx P."/>
            <person name="Tomlinson C."/>
            <person name="Mitreva M."/>
            <person name="Nelson J."/>
            <person name="Hou S."/>
            <person name="Wollam A."/>
            <person name="Pepin K.H."/>
            <person name="Johnson M."/>
            <person name="Bhonagiri V."/>
            <person name="Nash W.E."/>
            <person name="Warren W."/>
            <person name="Chinwalla A."/>
            <person name="Mardis E.R."/>
            <person name="Wilson R.K."/>
        </authorList>
    </citation>
    <scope>NUCLEOTIDE SEQUENCE [LARGE SCALE GENOMIC DNA]</scope>
    <source>
        <strain evidence="4">DSM 14600</strain>
    </source>
</reference>
<evidence type="ECO:0000256" key="1">
    <source>
        <dbReference type="ARBA" id="ARBA00023125"/>
    </source>
</evidence>
<organism evidence="4 5">
    <name type="scientific">Shuttleworthella satelles DSM 14600</name>
    <dbReference type="NCBI Taxonomy" id="626523"/>
    <lineage>
        <taxon>Bacteria</taxon>
        <taxon>Bacillati</taxon>
        <taxon>Bacillota</taxon>
        <taxon>Clostridia</taxon>
        <taxon>Lachnospirales</taxon>
        <taxon>Lachnospiraceae</taxon>
        <taxon>Shuttleworthella</taxon>
    </lineage>
</organism>
<dbReference type="HOGENOM" id="CLU_087539_2_0_9"/>
<evidence type="ECO:0000313" key="4">
    <source>
        <dbReference type="EMBL" id="EEP27611.1"/>
    </source>
</evidence>
<protein>
    <submittedName>
        <fullName evidence="4">Transcriptional regulator, TetR family</fullName>
    </submittedName>
</protein>